<comment type="caution">
    <text evidence="1">The sequence shown here is derived from an EMBL/GenBank/DDBJ whole genome shotgun (WGS) entry which is preliminary data.</text>
</comment>
<accession>A0A523XFJ6</accession>
<evidence type="ECO:0000313" key="1">
    <source>
        <dbReference type="EMBL" id="TET78063.1"/>
    </source>
</evidence>
<dbReference type="Proteomes" id="UP000315534">
    <property type="component" value="Unassembled WGS sequence"/>
</dbReference>
<organism evidence="1 2">
    <name type="scientific">candidate division TA06 bacterium</name>
    <dbReference type="NCBI Taxonomy" id="2250710"/>
    <lineage>
        <taxon>Bacteria</taxon>
        <taxon>Bacteria division TA06</taxon>
    </lineage>
</organism>
<dbReference type="InterPro" id="IPR029046">
    <property type="entry name" value="LolA/LolB/LppX"/>
</dbReference>
<dbReference type="SUPFAM" id="SSF89392">
    <property type="entry name" value="Prokaryotic lipoproteins and lipoprotein localization factors"/>
    <property type="match status" value="1"/>
</dbReference>
<evidence type="ECO:0000313" key="2">
    <source>
        <dbReference type="Proteomes" id="UP000315534"/>
    </source>
</evidence>
<reference evidence="1 2" key="1">
    <citation type="submission" date="2019-03" db="EMBL/GenBank/DDBJ databases">
        <title>Metabolic potential of uncultured bacteria and archaea associated with petroleum seepage in deep-sea sediments.</title>
        <authorList>
            <person name="Dong X."/>
            <person name="Hubert C."/>
        </authorList>
    </citation>
    <scope>NUCLEOTIDE SEQUENCE [LARGE SCALE GENOMIC DNA]</scope>
    <source>
        <strain evidence="1">E29_bin36</strain>
    </source>
</reference>
<gene>
    <name evidence="1" type="ORF">E3J38_09055</name>
</gene>
<dbReference type="AlphaFoldDB" id="A0A523XFJ6"/>
<name>A0A523XFJ6_UNCT6</name>
<proteinExistence type="predicted"/>
<sequence>MIRILGVIILAVLVPSLPWAQGLESLSVHFLREHTESGGKEVTSGLVYYHQPSTVILRVTYPLEQWMVFEDTVTTIYYPASRQAFRIISRFGSYPPFVQAFIGVAERDYGLSVLGYRVRDYNVRADTLISHWAPPKGLSLFLGETILKIKDDKIVYTESRTVRGETLRKSVHKKHVRYQGTYFPMEILTTEYSRTDSTFEKVIFSEPKFNSPLPEEVLTFHIPTDVEVKEVRW</sequence>
<dbReference type="EMBL" id="SOIP01000518">
    <property type="protein sequence ID" value="TET78063.1"/>
    <property type="molecule type" value="Genomic_DNA"/>
</dbReference>
<protein>
    <submittedName>
        <fullName evidence="1">Uncharacterized protein</fullName>
    </submittedName>
</protein>
<dbReference type="Gene3D" id="2.50.20.10">
    <property type="entry name" value="Lipoprotein localisation LolA/LolB/LppX"/>
    <property type="match status" value="1"/>
</dbReference>